<comment type="caution">
    <text evidence="6">The sequence shown here is derived from an EMBL/GenBank/DDBJ whole genome shotgun (WGS) entry which is preliminary data.</text>
</comment>
<evidence type="ECO:0000313" key="7">
    <source>
        <dbReference type="Proteomes" id="UP001623553"/>
    </source>
</evidence>
<gene>
    <name evidence="6" type="ORF">AAE961_07715</name>
</gene>
<accession>A0ABW8U0N8</accession>
<comment type="similarity">
    <text evidence="2">Belongs to the NAD(P)-dependent epimerase/dehydratase family. GDP-mannose 4,6-dehydratase subfamily.</text>
</comment>
<dbReference type="PANTHER" id="PTHR43715">
    <property type="entry name" value="GDP-MANNOSE 4,6-DEHYDRATASE"/>
    <property type="match status" value="1"/>
</dbReference>
<sequence>MNKKALIIGISGQDGAFLAKHLLDNNYIVYGTSRDKYATSFGNLRKLNIFERVTIFSMSIIDYRSVVQLFVELKPDEVYNLSGQSSVGLSYEMPFDTHQSISVGTLNILEIIRLFKFNLRYYNASSSECFGDTQGLNASENSPFRPKSPYGVAKSSAFWQVSNYRESYDLFACSGILFNHESYFRPNRFVTQKIILSAIEIYNKKKDFFEIGNIDIVRDWGWAPEYVEAMHLILQQDKADDFIIATGTSISLKEFINITFSYFNLDYNNYLIQDKNLLRPSDILISKADNTKAKKILGWESKTKINDIIGRMIEYQLTGKLNF</sequence>
<protein>
    <recommendedName>
        <fullName evidence="3">GDP-mannose 4,6-dehydratase</fullName>
        <ecNumber evidence="3">4.2.1.47</ecNumber>
    </recommendedName>
</protein>
<dbReference type="InterPro" id="IPR016040">
    <property type="entry name" value="NAD(P)-bd_dom"/>
</dbReference>
<dbReference type="Gene3D" id="3.90.25.10">
    <property type="entry name" value="UDP-galactose 4-epimerase, domain 1"/>
    <property type="match status" value="1"/>
</dbReference>
<dbReference type="Pfam" id="PF16363">
    <property type="entry name" value="GDP_Man_Dehyd"/>
    <property type="match status" value="1"/>
</dbReference>
<dbReference type="SUPFAM" id="SSF51735">
    <property type="entry name" value="NAD(P)-binding Rossmann-fold domains"/>
    <property type="match status" value="1"/>
</dbReference>
<dbReference type="RefSeq" id="WP_406800542.1">
    <property type="nucleotide sequence ID" value="NZ_JBEWZF010000002.1"/>
</dbReference>
<keyword evidence="4 6" id="KW-0456">Lyase</keyword>
<evidence type="ECO:0000256" key="4">
    <source>
        <dbReference type="ARBA" id="ARBA00023239"/>
    </source>
</evidence>
<keyword evidence="7" id="KW-1185">Reference proteome</keyword>
<dbReference type="EC" id="4.2.1.47" evidence="3"/>
<dbReference type="GO" id="GO:0008446">
    <property type="term" value="F:GDP-mannose 4,6-dehydratase activity"/>
    <property type="evidence" value="ECO:0007669"/>
    <property type="project" value="UniProtKB-EC"/>
</dbReference>
<evidence type="ECO:0000256" key="2">
    <source>
        <dbReference type="ARBA" id="ARBA00009263"/>
    </source>
</evidence>
<dbReference type="Proteomes" id="UP001623553">
    <property type="component" value="Unassembled WGS sequence"/>
</dbReference>
<dbReference type="Gene3D" id="3.40.50.720">
    <property type="entry name" value="NAD(P)-binding Rossmann-like Domain"/>
    <property type="match status" value="1"/>
</dbReference>
<name>A0ABW8U0N8_9BACT</name>
<evidence type="ECO:0000256" key="3">
    <source>
        <dbReference type="ARBA" id="ARBA00011989"/>
    </source>
</evidence>
<dbReference type="EMBL" id="JBEWZF010000002">
    <property type="protein sequence ID" value="MFL0298754.1"/>
    <property type="molecule type" value="Genomic_DNA"/>
</dbReference>
<dbReference type="PANTHER" id="PTHR43715:SF1">
    <property type="entry name" value="GDP-MANNOSE 4,6 DEHYDRATASE"/>
    <property type="match status" value="1"/>
</dbReference>
<evidence type="ECO:0000313" key="6">
    <source>
        <dbReference type="EMBL" id="MFL0298754.1"/>
    </source>
</evidence>
<reference evidence="6 7" key="1">
    <citation type="submission" date="2024-07" db="EMBL/GenBank/DDBJ databases">
        <authorList>
            <person name="Pitt A."/>
            <person name="Hahn M.W."/>
        </authorList>
    </citation>
    <scope>NUCLEOTIDE SEQUENCE [LARGE SCALE GENOMIC DNA]</scope>
    <source>
        <strain evidence="6 7">2-BAHN-186B</strain>
    </source>
</reference>
<dbReference type="InterPro" id="IPR036291">
    <property type="entry name" value="NAD(P)-bd_dom_sf"/>
</dbReference>
<evidence type="ECO:0000256" key="1">
    <source>
        <dbReference type="ARBA" id="ARBA00001937"/>
    </source>
</evidence>
<feature type="domain" description="NAD(P)-binding" evidence="5">
    <location>
        <begin position="6"/>
        <end position="312"/>
    </location>
</feature>
<proteinExistence type="inferred from homology"/>
<comment type="cofactor">
    <cofactor evidence="1">
        <name>NADP(+)</name>
        <dbReference type="ChEBI" id="CHEBI:58349"/>
    </cofactor>
</comment>
<dbReference type="CDD" id="cd05260">
    <property type="entry name" value="GDP_MD_SDR_e"/>
    <property type="match status" value="1"/>
</dbReference>
<dbReference type="InterPro" id="IPR006368">
    <property type="entry name" value="GDP_Man_deHydtase"/>
</dbReference>
<evidence type="ECO:0000259" key="5">
    <source>
        <dbReference type="Pfam" id="PF16363"/>
    </source>
</evidence>
<organism evidence="6 7">
    <name type="scientific">Aquirufa novilacunae</name>
    <dbReference type="NCBI Taxonomy" id="3139305"/>
    <lineage>
        <taxon>Bacteria</taxon>
        <taxon>Pseudomonadati</taxon>
        <taxon>Bacteroidota</taxon>
        <taxon>Cytophagia</taxon>
        <taxon>Cytophagales</taxon>
        <taxon>Flectobacillaceae</taxon>
        <taxon>Aquirufa</taxon>
    </lineage>
</organism>